<dbReference type="Proteomes" id="UP000037558">
    <property type="component" value="Unassembled WGS sequence"/>
</dbReference>
<comment type="caution">
    <text evidence="1">The sequence shown here is derived from an EMBL/GenBank/DDBJ whole genome shotgun (WGS) entry which is preliminary data.</text>
</comment>
<gene>
    <name evidence="1" type="ORF">AMD01_18180</name>
</gene>
<evidence type="ECO:0000313" key="2">
    <source>
        <dbReference type="Proteomes" id="UP000037558"/>
    </source>
</evidence>
<dbReference type="PATRIC" id="fig|284581.3.peg.3150"/>
<proteinExistence type="predicted"/>
<dbReference type="STRING" id="284581.AMD01_18180"/>
<reference evidence="2" key="1">
    <citation type="submission" date="2015-08" db="EMBL/GenBank/DDBJ databases">
        <title>Fjat-14210 dsm16467.</title>
        <authorList>
            <person name="Liu B."/>
            <person name="Wang J."/>
            <person name="Zhu Y."/>
            <person name="Liu G."/>
            <person name="Chen Q."/>
            <person name="Chen Z."/>
            <person name="Lan J."/>
            <person name="Che J."/>
            <person name="Ge C."/>
            <person name="Shi H."/>
            <person name="Pan Z."/>
            <person name="Liu X."/>
        </authorList>
    </citation>
    <scope>NUCLEOTIDE SEQUENCE [LARGE SCALE GENOMIC DNA]</scope>
    <source>
        <strain evidence="2">DSM 16467</strain>
    </source>
</reference>
<keyword evidence="2" id="KW-1185">Reference proteome</keyword>
<name>A0A0M0KW61_9BACI</name>
<dbReference type="EMBL" id="LILC01000023">
    <property type="protein sequence ID" value="KOO43049.1"/>
    <property type="molecule type" value="Genomic_DNA"/>
</dbReference>
<organism evidence="1 2">
    <name type="scientific">Priestia koreensis</name>
    <dbReference type="NCBI Taxonomy" id="284581"/>
    <lineage>
        <taxon>Bacteria</taxon>
        <taxon>Bacillati</taxon>
        <taxon>Bacillota</taxon>
        <taxon>Bacilli</taxon>
        <taxon>Bacillales</taxon>
        <taxon>Bacillaceae</taxon>
        <taxon>Priestia</taxon>
    </lineage>
</organism>
<dbReference type="AlphaFoldDB" id="A0A0M0KW61"/>
<evidence type="ECO:0000313" key="1">
    <source>
        <dbReference type="EMBL" id="KOO43049.1"/>
    </source>
</evidence>
<protein>
    <submittedName>
        <fullName evidence="1">Cytoplasmic protein</fullName>
    </submittedName>
</protein>
<accession>A0A0M0KW61</accession>
<sequence>MNQRVNQTFAQVNPRVEFEGIRGESLCTLKPPPDPKLKRIFDEAGIEGIQYKNGVPDFSPVLKAQLEIDHMLGGNGKRGTDVRRANFAQVN</sequence>